<reference evidence="4" key="1">
    <citation type="submission" date="2022-01" db="UniProtKB">
        <authorList>
            <consortium name="EnsemblMetazoa"/>
        </authorList>
    </citation>
    <scope>IDENTIFICATION</scope>
</reference>
<dbReference type="EnsemblMetazoa" id="XM_014401863.1">
    <property type="protein sequence ID" value="XP_014257349.1"/>
    <property type="gene ID" value="LOC106671066"/>
</dbReference>
<feature type="region of interest" description="Disordered" evidence="2">
    <location>
        <begin position="1"/>
        <end position="63"/>
    </location>
</feature>
<sequence>MVVKRKKKNSKKNGAQQIDMPKQQIDEVDAKQVKEKETSEPNSEPTKEPQQNDPPQNDQSDSRLQCKLKKAPEKKEEVDDDDDDVVFFKTLVPYLKGMSTVQKLLLRAEIQAVVLKSQNKKLQSSCDEGDEKLKRSSSNH</sequence>
<organism evidence="4 5">
    <name type="scientific">Cimex lectularius</name>
    <name type="common">Bed bug</name>
    <name type="synonym">Acanthia lectularia</name>
    <dbReference type="NCBI Taxonomy" id="79782"/>
    <lineage>
        <taxon>Eukaryota</taxon>
        <taxon>Metazoa</taxon>
        <taxon>Ecdysozoa</taxon>
        <taxon>Arthropoda</taxon>
        <taxon>Hexapoda</taxon>
        <taxon>Insecta</taxon>
        <taxon>Pterygota</taxon>
        <taxon>Neoptera</taxon>
        <taxon>Paraneoptera</taxon>
        <taxon>Hemiptera</taxon>
        <taxon>Heteroptera</taxon>
        <taxon>Panheteroptera</taxon>
        <taxon>Cimicomorpha</taxon>
        <taxon>Cimicidae</taxon>
        <taxon>Cimex</taxon>
    </lineage>
</organism>
<feature type="compositionally biased region" description="Basic residues" evidence="2">
    <location>
        <begin position="1"/>
        <end position="11"/>
    </location>
</feature>
<feature type="compositionally biased region" description="Low complexity" evidence="2">
    <location>
        <begin position="49"/>
        <end position="59"/>
    </location>
</feature>
<dbReference type="Pfam" id="PF02944">
    <property type="entry name" value="BESS"/>
    <property type="match status" value="1"/>
</dbReference>
<dbReference type="KEGG" id="clec:106671066"/>
<dbReference type="GO" id="GO:0003677">
    <property type="term" value="F:DNA binding"/>
    <property type="evidence" value="ECO:0007669"/>
    <property type="project" value="InterPro"/>
</dbReference>
<accession>A0A8I6S7H6</accession>
<protein>
    <recommendedName>
        <fullName evidence="3">BESS domain-containing protein</fullName>
    </recommendedName>
</protein>
<feature type="region of interest" description="Disordered" evidence="2">
    <location>
        <begin position="119"/>
        <end position="140"/>
    </location>
</feature>
<dbReference type="RefSeq" id="XP_014257350.1">
    <property type="nucleotide sequence ID" value="XM_014401864.2"/>
</dbReference>
<feature type="compositionally biased region" description="Basic and acidic residues" evidence="2">
    <location>
        <begin position="24"/>
        <end position="39"/>
    </location>
</feature>
<evidence type="ECO:0000313" key="4">
    <source>
        <dbReference type="EnsemblMetazoa" id="XP_014257349.1"/>
    </source>
</evidence>
<proteinExistence type="predicted"/>
<evidence type="ECO:0000256" key="1">
    <source>
        <dbReference type="PROSITE-ProRule" id="PRU00371"/>
    </source>
</evidence>
<dbReference type="EnsemblMetazoa" id="XM_014401865.1">
    <property type="protein sequence ID" value="XP_014257351.1"/>
    <property type="gene ID" value="LOC106671066"/>
</dbReference>
<dbReference type="RefSeq" id="XP_014257351.1">
    <property type="nucleotide sequence ID" value="XM_014401865.1"/>
</dbReference>
<dbReference type="RefSeq" id="XP_014257349.1">
    <property type="nucleotide sequence ID" value="XM_014401863.1"/>
</dbReference>
<dbReference type="Proteomes" id="UP000494040">
    <property type="component" value="Unassembled WGS sequence"/>
</dbReference>
<keyword evidence="1" id="KW-0539">Nucleus</keyword>
<name>A0A8I6S7H6_CIMLE</name>
<dbReference type="InterPro" id="IPR004210">
    <property type="entry name" value="BESS_motif"/>
</dbReference>
<dbReference type="EnsemblMetazoa" id="XM_014401864.2">
    <property type="protein sequence ID" value="XP_014257350.1"/>
    <property type="gene ID" value="LOC106671066"/>
</dbReference>
<dbReference type="GeneID" id="106671066"/>
<comment type="subcellular location">
    <subcellularLocation>
        <location evidence="1">Nucleus</location>
    </subcellularLocation>
</comment>
<keyword evidence="5" id="KW-1185">Reference proteome</keyword>
<dbReference type="GO" id="GO:0005634">
    <property type="term" value="C:nucleus"/>
    <property type="evidence" value="ECO:0007669"/>
    <property type="project" value="UniProtKB-SubCell"/>
</dbReference>
<dbReference type="AlphaFoldDB" id="A0A8I6S7H6"/>
<feature type="domain" description="BESS" evidence="3">
    <location>
        <begin position="81"/>
        <end position="120"/>
    </location>
</feature>
<dbReference type="PROSITE" id="PS51031">
    <property type="entry name" value="BESS"/>
    <property type="match status" value="1"/>
</dbReference>
<evidence type="ECO:0000259" key="3">
    <source>
        <dbReference type="PROSITE" id="PS51031"/>
    </source>
</evidence>
<evidence type="ECO:0000313" key="5">
    <source>
        <dbReference type="Proteomes" id="UP000494040"/>
    </source>
</evidence>
<evidence type="ECO:0000256" key="2">
    <source>
        <dbReference type="SAM" id="MobiDB-lite"/>
    </source>
</evidence>